<accession>A0ABW9VC86</accession>
<dbReference type="Gene3D" id="1.10.260.40">
    <property type="entry name" value="lambda repressor-like DNA-binding domains"/>
    <property type="match status" value="1"/>
</dbReference>
<proteinExistence type="predicted"/>
<keyword evidence="3" id="KW-1185">Reference proteome</keyword>
<dbReference type="InterPro" id="IPR010982">
    <property type="entry name" value="Lambda_DNA-bd_dom_sf"/>
</dbReference>
<dbReference type="CDD" id="cd00093">
    <property type="entry name" value="HTH_XRE"/>
    <property type="match status" value="1"/>
</dbReference>
<reference evidence="2 3" key="1">
    <citation type="submission" date="2019-12" db="EMBL/GenBank/DDBJ databases">
        <title>Novel species isolated from a subtropical stream in China.</title>
        <authorList>
            <person name="Lu H."/>
        </authorList>
    </citation>
    <scope>NUCLEOTIDE SEQUENCE [LARGE SCALE GENOMIC DNA]</scope>
    <source>
        <strain evidence="2 3">FT94W</strain>
    </source>
</reference>
<gene>
    <name evidence="2" type="ORF">GTP38_23230</name>
</gene>
<sequence>MLIGNKTDPKSSFSILSSQVFLSQIGLENLYDGGMEIKDEIATWVRTARKSAGLSGEALGARLALELRTSRGNSKGNISHWELGKHQPSLSQLIAIGKITAYPLPASIAQQFDGGNGQGAAKPKIVAAPGYEVFLNHISTALSQRDVPPHIQSTIMTLLDTCPLKS</sequence>
<evidence type="ECO:0000259" key="1">
    <source>
        <dbReference type="PROSITE" id="PS50943"/>
    </source>
</evidence>
<evidence type="ECO:0000313" key="2">
    <source>
        <dbReference type="EMBL" id="MYM37243.1"/>
    </source>
</evidence>
<comment type="caution">
    <text evidence="2">The sequence shown here is derived from an EMBL/GenBank/DDBJ whole genome shotgun (WGS) entry which is preliminary data.</text>
</comment>
<evidence type="ECO:0000313" key="3">
    <source>
        <dbReference type="Proteomes" id="UP000449678"/>
    </source>
</evidence>
<dbReference type="Proteomes" id="UP000449678">
    <property type="component" value="Unassembled WGS sequence"/>
</dbReference>
<dbReference type="EMBL" id="WWCO01000025">
    <property type="protein sequence ID" value="MYM37243.1"/>
    <property type="molecule type" value="Genomic_DNA"/>
</dbReference>
<protein>
    <recommendedName>
        <fullName evidence="1">HTH cro/C1-type domain-containing protein</fullName>
    </recommendedName>
</protein>
<organism evidence="2 3">
    <name type="scientific">Duganella lactea</name>
    <dbReference type="NCBI Taxonomy" id="2692173"/>
    <lineage>
        <taxon>Bacteria</taxon>
        <taxon>Pseudomonadati</taxon>
        <taxon>Pseudomonadota</taxon>
        <taxon>Betaproteobacteria</taxon>
        <taxon>Burkholderiales</taxon>
        <taxon>Oxalobacteraceae</taxon>
        <taxon>Telluria group</taxon>
        <taxon>Duganella</taxon>
    </lineage>
</organism>
<feature type="domain" description="HTH cro/C1-type" evidence="1">
    <location>
        <begin position="45"/>
        <end position="107"/>
    </location>
</feature>
<dbReference type="SUPFAM" id="SSF47413">
    <property type="entry name" value="lambda repressor-like DNA-binding domains"/>
    <property type="match status" value="1"/>
</dbReference>
<dbReference type="PROSITE" id="PS50943">
    <property type="entry name" value="HTH_CROC1"/>
    <property type="match status" value="1"/>
</dbReference>
<name>A0ABW9VC86_9BURK</name>
<dbReference type="InterPro" id="IPR001387">
    <property type="entry name" value="Cro/C1-type_HTH"/>
</dbReference>